<accession>A0A4U5MRW9</accession>
<evidence type="ECO:0000313" key="3">
    <source>
        <dbReference type="Proteomes" id="UP000298663"/>
    </source>
</evidence>
<keyword evidence="1" id="KW-0732">Signal</keyword>
<name>A0A4U5MRW9_STECR</name>
<reference evidence="2 3" key="1">
    <citation type="journal article" date="2015" name="Genome Biol.">
        <title>Comparative genomics of Steinernema reveals deeply conserved gene regulatory networks.</title>
        <authorList>
            <person name="Dillman A.R."/>
            <person name="Macchietto M."/>
            <person name="Porter C.F."/>
            <person name="Rogers A."/>
            <person name="Williams B."/>
            <person name="Antoshechkin I."/>
            <person name="Lee M.M."/>
            <person name="Goodwin Z."/>
            <person name="Lu X."/>
            <person name="Lewis E.E."/>
            <person name="Goodrich-Blair H."/>
            <person name="Stock S.P."/>
            <person name="Adams B.J."/>
            <person name="Sternberg P.W."/>
            <person name="Mortazavi A."/>
        </authorList>
    </citation>
    <scope>NUCLEOTIDE SEQUENCE [LARGE SCALE GENOMIC DNA]</scope>
    <source>
        <strain evidence="2 3">ALL</strain>
    </source>
</reference>
<protein>
    <recommendedName>
        <fullName evidence="4">Apple domain-containing protein</fullName>
    </recommendedName>
</protein>
<gene>
    <name evidence="2" type="ORF">L596_019857</name>
</gene>
<feature type="chain" id="PRO_5020314171" description="Apple domain-containing protein" evidence="1">
    <location>
        <begin position="26"/>
        <end position="169"/>
    </location>
</feature>
<organism evidence="2 3">
    <name type="scientific">Steinernema carpocapsae</name>
    <name type="common">Entomopathogenic nematode</name>
    <dbReference type="NCBI Taxonomy" id="34508"/>
    <lineage>
        <taxon>Eukaryota</taxon>
        <taxon>Metazoa</taxon>
        <taxon>Ecdysozoa</taxon>
        <taxon>Nematoda</taxon>
        <taxon>Chromadorea</taxon>
        <taxon>Rhabditida</taxon>
        <taxon>Tylenchina</taxon>
        <taxon>Panagrolaimomorpha</taxon>
        <taxon>Strongyloidoidea</taxon>
        <taxon>Steinernematidae</taxon>
        <taxon>Steinernema</taxon>
    </lineage>
</organism>
<dbReference type="EMBL" id="AZBU02000006">
    <property type="protein sequence ID" value="TKR72410.1"/>
    <property type="molecule type" value="Genomic_DNA"/>
</dbReference>
<keyword evidence="3" id="KW-1185">Reference proteome</keyword>
<comment type="caution">
    <text evidence="2">The sequence shown here is derived from an EMBL/GenBank/DDBJ whole genome shotgun (WGS) entry which is preliminary data.</text>
</comment>
<proteinExistence type="predicted"/>
<dbReference type="Proteomes" id="UP000298663">
    <property type="component" value="Unassembled WGS sequence"/>
</dbReference>
<reference evidence="2 3" key="2">
    <citation type="journal article" date="2019" name="G3 (Bethesda)">
        <title>Hybrid Assembly of the Genome of the Entomopathogenic Nematode Steinernema carpocapsae Identifies the X-Chromosome.</title>
        <authorList>
            <person name="Serra L."/>
            <person name="Macchietto M."/>
            <person name="Macias-Munoz A."/>
            <person name="McGill C.J."/>
            <person name="Rodriguez I.M."/>
            <person name="Rodriguez B."/>
            <person name="Murad R."/>
            <person name="Mortazavi A."/>
        </authorList>
    </citation>
    <scope>NUCLEOTIDE SEQUENCE [LARGE SCALE GENOMIC DNA]</scope>
    <source>
        <strain evidence="2 3">ALL</strain>
    </source>
</reference>
<evidence type="ECO:0000313" key="2">
    <source>
        <dbReference type="EMBL" id="TKR72410.1"/>
    </source>
</evidence>
<evidence type="ECO:0008006" key="4">
    <source>
        <dbReference type="Google" id="ProtNLM"/>
    </source>
</evidence>
<feature type="signal peptide" evidence="1">
    <location>
        <begin position="1"/>
        <end position="25"/>
    </location>
</feature>
<sequence length="169" mass="19077">MRVAPSLFTSIVVVIKLMAPHVGEGKEHKNALNVDYCAHYAYRANAVTFEFNPTPSKCLLFTAINSLLNSNQNRYFMADMRKGSLETCSFENATLLSVVSDITRCDINKVICSELHKLNRYCLDSMNLCRECAALYTYNAVFNKCLKSITIHDQKVFSPSTVDPVEWCT</sequence>
<evidence type="ECO:0000256" key="1">
    <source>
        <dbReference type="SAM" id="SignalP"/>
    </source>
</evidence>
<dbReference type="AlphaFoldDB" id="A0A4U5MRW9"/>